<accession>X1T9S0</accession>
<reference evidence="1" key="1">
    <citation type="journal article" date="2014" name="Front. Microbiol.">
        <title>High frequency of phylogenetically diverse reductive dehalogenase-homologous genes in deep subseafloor sedimentary metagenomes.</title>
        <authorList>
            <person name="Kawai M."/>
            <person name="Futagami T."/>
            <person name="Toyoda A."/>
            <person name="Takaki Y."/>
            <person name="Nishi S."/>
            <person name="Hori S."/>
            <person name="Arai W."/>
            <person name="Tsubouchi T."/>
            <person name="Morono Y."/>
            <person name="Uchiyama I."/>
            <person name="Ito T."/>
            <person name="Fujiyama A."/>
            <person name="Inagaki F."/>
            <person name="Takami H."/>
        </authorList>
    </citation>
    <scope>NUCLEOTIDE SEQUENCE</scope>
    <source>
        <strain evidence="1">Expedition CK06-06</strain>
    </source>
</reference>
<proteinExistence type="predicted"/>
<evidence type="ECO:0000313" key="1">
    <source>
        <dbReference type="EMBL" id="GAI76764.1"/>
    </source>
</evidence>
<sequence length="47" mass="4924">MAFGGVVRSADTPSSYPSGIGGDANTIWHCDGATDQIYELLTTDFSV</sequence>
<dbReference type="AlphaFoldDB" id="X1T9S0"/>
<feature type="non-terminal residue" evidence="1">
    <location>
        <position position="47"/>
    </location>
</feature>
<name>X1T9S0_9ZZZZ</name>
<gene>
    <name evidence="1" type="ORF">S12H4_11554</name>
</gene>
<comment type="caution">
    <text evidence="1">The sequence shown here is derived from an EMBL/GenBank/DDBJ whole genome shotgun (WGS) entry which is preliminary data.</text>
</comment>
<organism evidence="1">
    <name type="scientific">marine sediment metagenome</name>
    <dbReference type="NCBI Taxonomy" id="412755"/>
    <lineage>
        <taxon>unclassified sequences</taxon>
        <taxon>metagenomes</taxon>
        <taxon>ecological metagenomes</taxon>
    </lineage>
</organism>
<dbReference type="EMBL" id="BARW01005217">
    <property type="protein sequence ID" value="GAI76764.1"/>
    <property type="molecule type" value="Genomic_DNA"/>
</dbReference>
<protein>
    <submittedName>
        <fullName evidence="1">Uncharacterized protein</fullName>
    </submittedName>
</protein>